<gene>
    <name evidence="1" type="ORF">ACD591_12765</name>
</gene>
<proteinExistence type="predicted"/>
<dbReference type="Proteomes" id="UP001570846">
    <property type="component" value="Unassembled WGS sequence"/>
</dbReference>
<comment type="caution">
    <text evidence="1">The sequence shown here is derived from an EMBL/GenBank/DDBJ whole genome shotgun (WGS) entry which is preliminary data.</text>
</comment>
<organism evidence="1 2">
    <name type="scientific">Rufibacter glacialis</name>
    <dbReference type="NCBI Taxonomy" id="1259555"/>
    <lineage>
        <taxon>Bacteria</taxon>
        <taxon>Pseudomonadati</taxon>
        <taxon>Bacteroidota</taxon>
        <taxon>Cytophagia</taxon>
        <taxon>Cytophagales</taxon>
        <taxon>Hymenobacteraceae</taxon>
        <taxon>Rufibacter</taxon>
    </lineage>
</organism>
<dbReference type="EMBL" id="JBGOGF010000006">
    <property type="protein sequence ID" value="MFA1772166.1"/>
    <property type="molecule type" value="Genomic_DNA"/>
</dbReference>
<name>A0ABV4RHY2_9BACT</name>
<accession>A0ABV4RHY2</accession>
<sequence length="49" mass="5301">MNQIPGNGLCAWLPGISFWQKGYLPAVLGKVPLKQTSRGVAGNIVLDEY</sequence>
<evidence type="ECO:0000313" key="2">
    <source>
        <dbReference type="Proteomes" id="UP001570846"/>
    </source>
</evidence>
<evidence type="ECO:0000313" key="1">
    <source>
        <dbReference type="EMBL" id="MFA1772166.1"/>
    </source>
</evidence>
<reference evidence="1 2" key="1">
    <citation type="submission" date="2024-08" db="EMBL/GenBank/DDBJ databases">
        <authorList>
            <person name="Wei W."/>
        </authorList>
    </citation>
    <scope>NUCLEOTIDE SEQUENCE [LARGE SCALE GENOMIC DNA]</scope>
    <source>
        <strain evidence="1 2">XU2</strain>
    </source>
</reference>
<protein>
    <submittedName>
        <fullName evidence="1">Uncharacterized protein</fullName>
    </submittedName>
</protein>
<keyword evidence="2" id="KW-1185">Reference proteome</keyword>
<dbReference type="RefSeq" id="WP_188686372.1">
    <property type="nucleotide sequence ID" value="NZ_BMMG01000001.1"/>
</dbReference>